<evidence type="ECO:0000256" key="5">
    <source>
        <dbReference type="SAM" id="MobiDB-lite"/>
    </source>
</evidence>
<dbReference type="Pfam" id="PF10591">
    <property type="entry name" value="SPARC_Ca_bdg"/>
    <property type="match status" value="1"/>
</dbReference>
<evidence type="ECO:0000313" key="7">
    <source>
        <dbReference type="Ensembl" id="ENSHHUP00000065382.1"/>
    </source>
</evidence>
<dbReference type="Ensembl" id="ENSHHUT00000067598.1">
    <property type="protein sequence ID" value="ENSHHUP00000065382.1"/>
    <property type="gene ID" value="ENSHHUG00000038596.1"/>
</dbReference>
<name>A0A4W5PPG2_9TELE</name>
<dbReference type="GO" id="GO:0005509">
    <property type="term" value="F:calcium ion binding"/>
    <property type="evidence" value="ECO:0007669"/>
    <property type="project" value="InterPro"/>
</dbReference>
<feature type="domain" description="SPARC/Testican calcium-binding" evidence="6">
    <location>
        <begin position="1"/>
        <end position="58"/>
    </location>
</feature>
<keyword evidence="3" id="KW-1015">Disulfide bond</keyword>
<accession>A0A4W5PPG2</accession>
<evidence type="ECO:0000256" key="3">
    <source>
        <dbReference type="ARBA" id="ARBA00023157"/>
    </source>
</evidence>
<keyword evidence="8" id="KW-1185">Reference proteome</keyword>
<proteinExistence type="predicted"/>
<dbReference type="InterPro" id="IPR011992">
    <property type="entry name" value="EF-hand-dom_pair"/>
</dbReference>
<evidence type="ECO:0000256" key="4">
    <source>
        <dbReference type="ARBA" id="ARBA00023180"/>
    </source>
</evidence>
<reference evidence="7" key="3">
    <citation type="submission" date="2025-09" db="UniProtKB">
        <authorList>
            <consortium name="Ensembl"/>
        </authorList>
    </citation>
    <scope>IDENTIFICATION</scope>
</reference>
<organism evidence="7 8">
    <name type="scientific">Hucho hucho</name>
    <name type="common">huchen</name>
    <dbReference type="NCBI Taxonomy" id="62062"/>
    <lineage>
        <taxon>Eukaryota</taxon>
        <taxon>Metazoa</taxon>
        <taxon>Chordata</taxon>
        <taxon>Craniata</taxon>
        <taxon>Vertebrata</taxon>
        <taxon>Euteleostomi</taxon>
        <taxon>Actinopterygii</taxon>
        <taxon>Neopterygii</taxon>
        <taxon>Teleostei</taxon>
        <taxon>Protacanthopterygii</taxon>
        <taxon>Salmoniformes</taxon>
        <taxon>Salmonidae</taxon>
        <taxon>Salmoninae</taxon>
        <taxon>Hucho</taxon>
    </lineage>
</organism>
<comment type="subcellular location">
    <subcellularLocation>
        <location evidence="1">Secreted</location>
    </subcellularLocation>
</comment>
<reference evidence="8" key="1">
    <citation type="submission" date="2018-06" db="EMBL/GenBank/DDBJ databases">
        <title>Genome assembly of Danube salmon.</title>
        <authorList>
            <person name="Macqueen D.J."/>
            <person name="Gundappa M.K."/>
        </authorList>
    </citation>
    <scope>NUCLEOTIDE SEQUENCE [LARGE SCALE GENOMIC DNA]</scope>
</reference>
<dbReference type="STRING" id="62062.ENSHHUP00000065382"/>
<dbReference type="Proteomes" id="UP000314982">
    <property type="component" value="Unassembled WGS sequence"/>
</dbReference>
<evidence type="ECO:0000259" key="6">
    <source>
        <dbReference type="Pfam" id="PF10591"/>
    </source>
</evidence>
<protein>
    <recommendedName>
        <fullName evidence="6">SPARC/Testican calcium-binding domain-containing protein</fullName>
    </recommendedName>
</protein>
<keyword evidence="4" id="KW-0325">Glycoprotein</keyword>
<evidence type="ECO:0000313" key="8">
    <source>
        <dbReference type="Proteomes" id="UP000314982"/>
    </source>
</evidence>
<dbReference type="Gene3D" id="1.10.238.10">
    <property type="entry name" value="EF-hand"/>
    <property type="match status" value="1"/>
</dbReference>
<keyword evidence="2" id="KW-0964">Secreted</keyword>
<reference evidence="7" key="2">
    <citation type="submission" date="2025-08" db="UniProtKB">
        <authorList>
            <consortium name="Ensembl"/>
        </authorList>
    </citation>
    <scope>IDENTIFICATION</scope>
</reference>
<dbReference type="GeneTree" id="ENSGT00940000157828"/>
<evidence type="ECO:0000256" key="1">
    <source>
        <dbReference type="ARBA" id="ARBA00004613"/>
    </source>
</evidence>
<dbReference type="InterPro" id="IPR019577">
    <property type="entry name" value="SPARC/Testican_Ca-bd-dom"/>
</dbReference>
<feature type="region of interest" description="Disordered" evidence="5">
    <location>
        <begin position="82"/>
        <end position="110"/>
    </location>
</feature>
<sequence length="110" mass="12376">MFSRLDTNFDLQLDQSELSRLGLDRKEGCSDALFTSCDTPTDTHPDTLLLSSAEWCTCFQRYTDSPCWSELTSINKKQAREKLLGESPPTPPSATHTLTSLYDPPDLYNP</sequence>
<dbReference type="AlphaFoldDB" id="A0A4W5PPG2"/>
<dbReference type="GO" id="GO:0005576">
    <property type="term" value="C:extracellular region"/>
    <property type="evidence" value="ECO:0007669"/>
    <property type="project" value="UniProtKB-SubCell"/>
</dbReference>
<evidence type="ECO:0000256" key="2">
    <source>
        <dbReference type="ARBA" id="ARBA00022525"/>
    </source>
</evidence>
<dbReference type="SUPFAM" id="SSF47473">
    <property type="entry name" value="EF-hand"/>
    <property type="match status" value="1"/>
</dbReference>